<feature type="transmembrane region" description="Helical" evidence="1">
    <location>
        <begin position="33"/>
        <end position="55"/>
    </location>
</feature>
<comment type="caution">
    <text evidence="2">The sequence shown here is derived from an EMBL/GenBank/DDBJ whole genome shotgun (WGS) entry which is preliminary data.</text>
</comment>
<proteinExistence type="predicted"/>
<name>A0A814V0X6_9BILA</name>
<dbReference type="Proteomes" id="UP000663855">
    <property type="component" value="Unassembled WGS sequence"/>
</dbReference>
<organism evidence="2 4">
    <name type="scientific">Rotaria magnacalcarata</name>
    <dbReference type="NCBI Taxonomy" id="392030"/>
    <lineage>
        <taxon>Eukaryota</taxon>
        <taxon>Metazoa</taxon>
        <taxon>Spiralia</taxon>
        <taxon>Gnathifera</taxon>
        <taxon>Rotifera</taxon>
        <taxon>Eurotatoria</taxon>
        <taxon>Bdelloidea</taxon>
        <taxon>Philodinida</taxon>
        <taxon>Philodinidae</taxon>
        <taxon>Rotaria</taxon>
    </lineage>
</organism>
<evidence type="ECO:0000313" key="2">
    <source>
        <dbReference type="EMBL" id="CAF1181839.1"/>
    </source>
</evidence>
<protein>
    <submittedName>
        <fullName evidence="2">Uncharacterized protein</fullName>
    </submittedName>
</protein>
<reference evidence="2" key="1">
    <citation type="submission" date="2021-02" db="EMBL/GenBank/DDBJ databases">
        <authorList>
            <person name="Nowell W R."/>
        </authorList>
    </citation>
    <scope>NUCLEOTIDE SEQUENCE</scope>
</reference>
<keyword evidence="1" id="KW-1133">Transmembrane helix</keyword>
<feature type="transmembrane region" description="Helical" evidence="1">
    <location>
        <begin position="67"/>
        <end position="86"/>
    </location>
</feature>
<sequence length="118" mass="13681">MTRKATSTISNENESFRSRFKAIKKQISKYKHLLIVPILLGILALPRLVFAFIVVCSKIDRRPYIRLLAYCTAFIPCITMLFAFILPSKLYRTALFTFVKKTQARSFRNLCSAYQHTP</sequence>
<accession>A0A814V0X6</accession>
<keyword evidence="1" id="KW-0812">Transmembrane</keyword>
<keyword evidence="1" id="KW-0472">Membrane</keyword>
<evidence type="ECO:0000313" key="3">
    <source>
        <dbReference type="EMBL" id="CAF4727711.1"/>
    </source>
</evidence>
<evidence type="ECO:0000256" key="1">
    <source>
        <dbReference type="SAM" id="Phobius"/>
    </source>
</evidence>
<dbReference type="EMBL" id="CAJOBH010124356">
    <property type="protein sequence ID" value="CAF4727711.1"/>
    <property type="molecule type" value="Genomic_DNA"/>
</dbReference>
<dbReference type="AlphaFoldDB" id="A0A814V0X6"/>
<gene>
    <name evidence="3" type="ORF">BYL167_LOCUS45142</name>
    <name evidence="2" type="ORF">CJN711_LOCUS11058</name>
</gene>
<dbReference type="EMBL" id="CAJNOV010004628">
    <property type="protein sequence ID" value="CAF1181839.1"/>
    <property type="molecule type" value="Genomic_DNA"/>
</dbReference>
<evidence type="ECO:0000313" key="4">
    <source>
        <dbReference type="Proteomes" id="UP000663855"/>
    </source>
</evidence>
<dbReference type="Proteomes" id="UP000681967">
    <property type="component" value="Unassembled WGS sequence"/>
</dbReference>